<keyword evidence="3" id="KW-1185">Reference proteome</keyword>
<reference evidence="2" key="1">
    <citation type="submission" date="2021-03" db="EMBL/GenBank/DDBJ databases">
        <title>Comparative genomics and phylogenomic investigation of the class Geoglossomycetes provide insights into ecological specialization and systematics.</title>
        <authorList>
            <person name="Melie T."/>
            <person name="Pirro S."/>
            <person name="Miller A.N."/>
            <person name="Quandt A."/>
        </authorList>
    </citation>
    <scope>NUCLEOTIDE SEQUENCE</scope>
    <source>
        <strain evidence="2">CAQ_001_2017</strain>
    </source>
</reference>
<name>A0A9P8KXR5_9PEZI</name>
<sequence length="197" mass="22059">MNHMDCLIQRLNEITARLIAEEKVLEGDDGTVLACHGKLDALEALVWGTVVRADDDSGLRSTPTSSGSGQTSTGHGETLSAQEQQELSRRISNAARELRNRREELKHVHDLAIIQAEHAAQRILSLESEVRELESDLEASQSSHSFLKLQLKVLEVQALRYIPADDEEGLVEGFQRWKKDWADLDGRLKTRQKRALG</sequence>
<organism evidence="2 3">
    <name type="scientific">Trichoglossum hirsutum</name>
    <dbReference type="NCBI Taxonomy" id="265104"/>
    <lineage>
        <taxon>Eukaryota</taxon>
        <taxon>Fungi</taxon>
        <taxon>Dikarya</taxon>
        <taxon>Ascomycota</taxon>
        <taxon>Pezizomycotina</taxon>
        <taxon>Geoglossomycetes</taxon>
        <taxon>Geoglossales</taxon>
        <taxon>Geoglossaceae</taxon>
        <taxon>Trichoglossum</taxon>
    </lineage>
</organism>
<dbReference type="AlphaFoldDB" id="A0A9P8KXR5"/>
<evidence type="ECO:0000256" key="1">
    <source>
        <dbReference type="SAM" id="MobiDB-lite"/>
    </source>
</evidence>
<comment type="caution">
    <text evidence="2">The sequence shown here is derived from an EMBL/GenBank/DDBJ whole genome shotgun (WGS) entry which is preliminary data.</text>
</comment>
<dbReference type="EMBL" id="JAGHQM010004194">
    <property type="protein sequence ID" value="KAH0536989.1"/>
    <property type="molecule type" value="Genomic_DNA"/>
</dbReference>
<evidence type="ECO:0000313" key="3">
    <source>
        <dbReference type="Proteomes" id="UP000750711"/>
    </source>
</evidence>
<feature type="compositionally biased region" description="Low complexity" evidence="1">
    <location>
        <begin position="61"/>
        <end position="78"/>
    </location>
</feature>
<dbReference type="Proteomes" id="UP000750711">
    <property type="component" value="Unassembled WGS sequence"/>
</dbReference>
<accession>A0A9P8KXR5</accession>
<evidence type="ECO:0000313" key="2">
    <source>
        <dbReference type="EMBL" id="KAH0536989.1"/>
    </source>
</evidence>
<protein>
    <submittedName>
        <fullName evidence="2">Uncharacterized protein</fullName>
    </submittedName>
</protein>
<proteinExistence type="predicted"/>
<feature type="region of interest" description="Disordered" evidence="1">
    <location>
        <begin position="56"/>
        <end position="86"/>
    </location>
</feature>
<gene>
    <name evidence="2" type="ORF">GP486_008848</name>
</gene>